<name>A0A3S5CHU8_9PLAT</name>
<reference evidence="1" key="1">
    <citation type="submission" date="2018-11" db="EMBL/GenBank/DDBJ databases">
        <authorList>
            <consortium name="Pathogen Informatics"/>
        </authorList>
    </citation>
    <scope>NUCLEOTIDE SEQUENCE</scope>
</reference>
<gene>
    <name evidence="1" type="ORF">PXEA_LOCUS3000</name>
</gene>
<dbReference type="EMBL" id="CAAALY010006643">
    <property type="protein sequence ID" value="VEL09560.1"/>
    <property type="molecule type" value="Genomic_DNA"/>
</dbReference>
<protein>
    <submittedName>
        <fullName evidence="1">Uncharacterized protein</fullName>
    </submittedName>
</protein>
<sequence>MSIASKTDYSLVNPPLRIHSTPGMATHNVRPALATRTAANAPLRRPGASRLSASFLLPFRLSSLLAH</sequence>
<dbReference type="AlphaFoldDB" id="A0A3S5CHU8"/>
<accession>A0A3S5CHU8</accession>
<keyword evidence="2" id="KW-1185">Reference proteome</keyword>
<organism evidence="1 2">
    <name type="scientific">Protopolystoma xenopodis</name>
    <dbReference type="NCBI Taxonomy" id="117903"/>
    <lineage>
        <taxon>Eukaryota</taxon>
        <taxon>Metazoa</taxon>
        <taxon>Spiralia</taxon>
        <taxon>Lophotrochozoa</taxon>
        <taxon>Platyhelminthes</taxon>
        <taxon>Monogenea</taxon>
        <taxon>Polyopisthocotylea</taxon>
        <taxon>Polystomatidea</taxon>
        <taxon>Polystomatidae</taxon>
        <taxon>Protopolystoma</taxon>
    </lineage>
</organism>
<evidence type="ECO:0000313" key="2">
    <source>
        <dbReference type="Proteomes" id="UP000784294"/>
    </source>
</evidence>
<comment type="caution">
    <text evidence="1">The sequence shown here is derived from an EMBL/GenBank/DDBJ whole genome shotgun (WGS) entry which is preliminary data.</text>
</comment>
<dbReference type="Proteomes" id="UP000784294">
    <property type="component" value="Unassembled WGS sequence"/>
</dbReference>
<evidence type="ECO:0000313" key="1">
    <source>
        <dbReference type="EMBL" id="VEL09560.1"/>
    </source>
</evidence>
<proteinExistence type="predicted"/>